<dbReference type="AlphaFoldDB" id="A0A0F6TPQ9"/>
<dbReference type="Proteomes" id="UP000034071">
    <property type="component" value="Chromosome"/>
</dbReference>
<keyword evidence="8 9" id="KW-0012">Acyltransferase</keyword>
<keyword evidence="9" id="KW-0594">Phospholipid biosynthesis</keyword>
<dbReference type="GO" id="GO:0016024">
    <property type="term" value="P:CDP-diacylglycerol biosynthetic process"/>
    <property type="evidence" value="ECO:0007669"/>
    <property type="project" value="UniProtKB-UniPathway"/>
</dbReference>
<comment type="similarity">
    <text evidence="4 9">Belongs to the 1-acyl-sn-glycerol-3-phosphate acyltransferase family.</text>
</comment>
<feature type="transmembrane region" description="Helical" evidence="10">
    <location>
        <begin position="25"/>
        <end position="49"/>
    </location>
</feature>
<dbReference type="SUPFAM" id="SSF69593">
    <property type="entry name" value="Glycerol-3-phosphate (1)-acyltransferase"/>
    <property type="match status" value="1"/>
</dbReference>
<sequence length="272" mass="30730">MRFYDICVTSVLNELTVKKANLLRAWWVILVSIAATGKYSLLTLGTALFNRSESAKKTVRPKIDRVIYRWGTCLVNAVRLRWTVEGDLESQAEPGRRVIIVANHSSAYDIPLIFAALPGSIRMISKKELFKIPLLSRAMKTAEILSIDRQNRQQAIKDLSIAKEKMESGIRICMFPEGTRSSNGKLYPLKKGAIRLAIDTNALIIPVAIEDIYKVLPNKKWLQMRLNQKVSVKVGKAIDCREFEVADRNQLTELVYNSLYSMLSEQQGEVAS</sequence>
<accession>A0A0F6TPQ9</accession>
<dbReference type="GO" id="GO:0003841">
    <property type="term" value="F:1-acylglycerol-3-phosphate O-acyltransferase activity"/>
    <property type="evidence" value="ECO:0007669"/>
    <property type="project" value="UniProtKB-UniRule"/>
</dbReference>
<keyword evidence="10" id="KW-0472">Membrane</keyword>
<keyword evidence="10" id="KW-1133">Transmembrane helix</keyword>
<keyword evidence="7 9" id="KW-0808">Transferase</keyword>
<protein>
    <recommendedName>
        <fullName evidence="6 9">1-acyl-sn-glycerol-3-phosphate acyltransferase</fullName>
        <ecNumber evidence="5 9">2.3.1.51</ecNumber>
    </recommendedName>
</protein>
<dbReference type="PATRIC" id="fig|914150.5.peg.793"/>
<evidence type="ECO:0000313" key="12">
    <source>
        <dbReference type="EMBL" id="AKE51754.1"/>
    </source>
</evidence>
<dbReference type="UniPathway" id="UPA00557">
    <property type="reaction ID" value="UER00613"/>
</dbReference>
<evidence type="ECO:0000256" key="4">
    <source>
        <dbReference type="ARBA" id="ARBA00008655"/>
    </source>
</evidence>
<dbReference type="CDD" id="cd07989">
    <property type="entry name" value="LPLAT_AGPAT-like"/>
    <property type="match status" value="1"/>
</dbReference>
<keyword evidence="13" id="KW-1185">Reference proteome</keyword>
<evidence type="ECO:0000256" key="3">
    <source>
        <dbReference type="ARBA" id="ARBA00005189"/>
    </source>
</evidence>
<evidence type="ECO:0000259" key="11">
    <source>
        <dbReference type="SMART" id="SM00563"/>
    </source>
</evidence>
<keyword evidence="10" id="KW-0812">Transmembrane</keyword>
<keyword evidence="9" id="KW-0443">Lipid metabolism</keyword>
<gene>
    <name evidence="12" type="ORF">TQ33_0781</name>
</gene>
<evidence type="ECO:0000256" key="8">
    <source>
        <dbReference type="ARBA" id="ARBA00023315"/>
    </source>
</evidence>
<dbReference type="GO" id="GO:0006654">
    <property type="term" value="P:phosphatidic acid biosynthetic process"/>
    <property type="evidence" value="ECO:0007669"/>
    <property type="project" value="TreeGrafter"/>
</dbReference>
<name>A0A0F6TPQ9_9GAMM</name>
<organism evidence="12 13">
    <name type="scientific">Kangiella geojedonensis</name>
    <dbReference type="NCBI Taxonomy" id="914150"/>
    <lineage>
        <taxon>Bacteria</taxon>
        <taxon>Pseudomonadati</taxon>
        <taxon>Pseudomonadota</taxon>
        <taxon>Gammaproteobacteria</taxon>
        <taxon>Kangiellales</taxon>
        <taxon>Kangiellaceae</taxon>
        <taxon>Kangiella</taxon>
    </lineage>
</organism>
<dbReference type="GO" id="GO:0016020">
    <property type="term" value="C:membrane"/>
    <property type="evidence" value="ECO:0007669"/>
    <property type="project" value="InterPro"/>
</dbReference>
<evidence type="ECO:0000256" key="1">
    <source>
        <dbReference type="ARBA" id="ARBA00001141"/>
    </source>
</evidence>
<dbReference type="STRING" id="914150.TQ33_0781"/>
<comment type="pathway">
    <text evidence="3">Lipid metabolism.</text>
</comment>
<comment type="catalytic activity">
    <reaction evidence="1 9">
        <text>a 1-acyl-sn-glycero-3-phosphate + an acyl-CoA = a 1,2-diacyl-sn-glycero-3-phosphate + CoA</text>
        <dbReference type="Rhea" id="RHEA:19709"/>
        <dbReference type="ChEBI" id="CHEBI:57287"/>
        <dbReference type="ChEBI" id="CHEBI:57970"/>
        <dbReference type="ChEBI" id="CHEBI:58342"/>
        <dbReference type="ChEBI" id="CHEBI:58608"/>
        <dbReference type="EC" id="2.3.1.51"/>
    </reaction>
</comment>
<evidence type="ECO:0000256" key="5">
    <source>
        <dbReference type="ARBA" id="ARBA00013211"/>
    </source>
</evidence>
<keyword evidence="9" id="KW-0444">Lipid biosynthesis</keyword>
<dbReference type="KEGG" id="kge:TQ33_0781"/>
<proteinExistence type="inferred from homology"/>
<feature type="domain" description="Phospholipid/glycerol acyltransferase" evidence="11">
    <location>
        <begin position="98"/>
        <end position="212"/>
    </location>
</feature>
<evidence type="ECO:0000256" key="2">
    <source>
        <dbReference type="ARBA" id="ARBA00004728"/>
    </source>
</evidence>
<dbReference type="EC" id="2.3.1.51" evidence="5 9"/>
<dbReference type="EMBL" id="CP010975">
    <property type="protein sequence ID" value="AKE51754.1"/>
    <property type="molecule type" value="Genomic_DNA"/>
</dbReference>
<dbReference type="Pfam" id="PF01553">
    <property type="entry name" value="Acyltransferase"/>
    <property type="match status" value="1"/>
</dbReference>
<evidence type="ECO:0000256" key="6">
    <source>
        <dbReference type="ARBA" id="ARBA00016139"/>
    </source>
</evidence>
<dbReference type="SMART" id="SM00563">
    <property type="entry name" value="PlsC"/>
    <property type="match status" value="1"/>
</dbReference>
<evidence type="ECO:0000256" key="9">
    <source>
        <dbReference type="RuleBase" id="RU361267"/>
    </source>
</evidence>
<dbReference type="NCBIfam" id="TIGR00530">
    <property type="entry name" value="AGP_acyltrn"/>
    <property type="match status" value="1"/>
</dbReference>
<reference evidence="12 13" key="1">
    <citation type="submission" date="2015-02" db="EMBL/GenBank/DDBJ databases">
        <title>Complete genome sequence of Kangiella geojedonensis strain YCS-5T.</title>
        <authorList>
            <person name="Kim K.M."/>
        </authorList>
    </citation>
    <scope>NUCLEOTIDE SEQUENCE [LARGE SCALE GENOMIC DNA]</scope>
    <source>
        <strain evidence="12 13">YCS-5</strain>
    </source>
</reference>
<evidence type="ECO:0000256" key="10">
    <source>
        <dbReference type="SAM" id="Phobius"/>
    </source>
</evidence>
<dbReference type="InterPro" id="IPR002123">
    <property type="entry name" value="Plipid/glycerol_acylTrfase"/>
</dbReference>
<comment type="pathway">
    <text evidence="2">Phospholipid metabolism; CDP-diacylglycerol biosynthesis; CDP-diacylglycerol from sn-glycerol 3-phosphate: step 2/3.</text>
</comment>
<dbReference type="InterPro" id="IPR004552">
    <property type="entry name" value="AGP_acyltrans"/>
</dbReference>
<evidence type="ECO:0000313" key="13">
    <source>
        <dbReference type="Proteomes" id="UP000034071"/>
    </source>
</evidence>
<dbReference type="PANTHER" id="PTHR10434:SF11">
    <property type="entry name" value="1-ACYL-SN-GLYCEROL-3-PHOSPHATE ACYLTRANSFERASE"/>
    <property type="match status" value="1"/>
</dbReference>
<dbReference type="PANTHER" id="PTHR10434">
    <property type="entry name" value="1-ACYL-SN-GLYCEROL-3-PHOSPHATE ACYLTRANSFERASE"/>
    <property type="match status" value="1"/>
</dbReference>
<keyword evidence="9" id="KW-1208">Phospholipid metabolism</keyword>
<comment type="domain">
    <text evidence="9">The HXXXXD motif is essential for acyltransferase activity and may constitute the binding site for the phosphate moiety of the glycerol-3-phosphate.</text>
</comment>
<evidence type="ECO:0000256" key="7">
    <source>
        <dbReference type="ARBA" id="ARBA00022679"/>
    </source>
</evidence>
<dbReference type="HOGENOM" id="CLU_027938_6_3_6"/>